<proteinExistence type="inferred from homology"/>
<dbReference type="Pfam" id="PF00669">
    <property type="entry name" value="Flagellin_N"/>
    <property type="match status" value="1"/>
</dbReference>
<dbReference type="InterPro" id="IPR042187">
    <property type="entry name" value="Flagellin_C_sub2"/>
</dbReference>
<keyword evidence="7" id="KW-0282">Flagellum</keyword>
<dbReference type="Gene3D" id="6.10.10.10">
    <property type="entry name" value="Flagellar export chaperone, C-terminal domain"/>
    <property type="match status" value="1"/>
</dbReference>
<dbReference type="GO" id="GO:0009288">
    <property type="term" value="C:bacterial-type flagellum"/>
    <property type="evidence" value="ECO:0007669"/>
    <property type="project" value="UniProtKB-SubCell"/>
</dbReference>
<evidence type="ECO:0000313" key="7">
    <source>
        <dbReference type="EMBL" id="TWT70496.1"/>
    </source>
</evidence>
<dbReference type="SUPFAM" id="SSF64518">
    <property type="entry name" value="Phase 1 flagellin"/>
    <property type="match status" value="2"/>
</dbReference>
<dbReference type="InterPro" id="IPR046358">
    <property type="entry name" value="Flagellin_C"/>
</dbReference>
<evidence type="ECO:0000259" key="6">
    <source>
        <dbReference type="Pfam" id="PF00700"/>
    </source>
</evidence>
<gene>
    <name evidence="7" type="primary">hag</name>
    <name evidence="7" type="ORF">Pan14r_28020</name>
</gene>
<evidence type="ECO:0000256" key="1">
    <source>
        <dbReference type="ARBA" id="ARBA00005709"/>
    </source>
</evidence>
<dbReference type="EMBL" id="SJPL01000001">
    <property type="protein sequence ID" value="TWT70496.1"/>
    <property type="molecule type" value="Genomic_DNA"/>
</dbReference>
<dbReference type="GO" id="GO:0005198">
    <property type="term" value="F:structural molecule activity"/>
    <property type="evidence" value="ECO:0007669"/>
    <property type="project" value="UniProtKB-UniRule"/>
</dbReference>
<dbReference type="Proteomes" id="UP000317238">
    <property type="component" value="Unassembled WGS sequence"/>
</dbReference>
<evidence type="ECO:0000256" key="4">
    <source>
        <dbReference type="RuleBase" id="RU362073"/>
    </source>
</evidence>
<comment type="function">
    <text evidence="4">Flagellin is the subunit protein which polymerizes to form the filaments of bacterial flagella.</text>
</comment>
<keyword evidence="7" id="KW-0966">Cell projection</keyword>
<dbReference type="InterPro" id="IPR001492">
    <property type="entry name" value="Flagellin"/>
</dbReference>
<evidence type="ECO:0000256" key="2">
    <source>
        <dbReference type="ARBA" id="ARBA00022525"/>
    </source>
</evidence>
<keyword evidence="8" id="KW-1185">Reference proteome</keyword>
<dbReference type="Pfam" id="PF07196">
    <property type="entry name" value="Flagellin_IN"/>
    <property type="match status" value="1"/>
</dbReference>
<evidence type="ECO:0000256" key="3">
    <source>
        <dbReference type="ARBA" id="ARBA00023143"/>
    </source>
</evidence>
<dbReference type="Pfam" id="PF00700">
    <property type="entry name" value="Flagellin_C"/>
    <property type="match status" value="1"/>
</dbReference>
<dbReference type="PRINTS" id="PR00207">
    <property type="entry name" value="FLAGELLIN"/>
</dbReference>
<dbReference type="Gene3D" id="1.20.1330.10">
    <property type="entry name" value="f41 fragment of flagellin, N-terminal domain"/>
    <property type="match status" value="2"/>
</dbReference>
<comment type="similarity">
    <text evidence="1 4">Belongs to the bacterial flagellin family.</text>
</comment>
<keyword evidence="2 4" id="KW-0964">Secreted</keyword>
<comment type="subcellular location">
    <subcellularLocation>
        <location evidence="4">Secreted</location>
    </subcellularLocation>
    <subcellularLocation>
        <location evidence="4">Bacterial flagellum</location>
    </subcellularLocation>
</comment>
<dbReference type="PANTHER" id="PTHR42792">
    <property type="entry name" value="FLAGELLIN"/>
    <property type="match status" value="1"/>
</dbReference>
<dbReference type="RefSeq" id="WP_196784331.1">
    <property type="nucleotide sequence ID" value="NZ_CP036319.1"/>
</dbReference>
<keyword evidence="3 4" id="KW-0975">Bacterial flagellum</keyword>
<sequence length="936" mass="93401">MTRINTNVSSLVAQNRLQSSNADLQTRLTRLSTGLRINTGADDPAGLIASEALRAEITGLNKAISNTQRASQIISTADSALGQVSSLLNDVRGLVVEAANSGALSSEEIEANQLQIDSSLEAINRIAQTTTFQGRKLLDGSLDFNTKAGTGFSNVKDLEIDQANLGNLGKISVNVEVQSAATKAAVTSTGIPATTTAANSTGTISFGAPSADAEATGTASFSNSYTVGAEATGTINFDDAFTPNAEAGGTLTLGSGVTLDIDAVDGGLADGLKGDSTIIEVVTQVGGDSSASYDADSDTLTLTLVEGDDAAAIVTDLTGDPNFTVAANGGTSGTIAAGDAGTYTGQLTGGSNTTSGTTGFDLTAVNGGAADGAKGNDTEIVLTSGATTGAAYDADNDLLTITVADGDTIADIAAAINNDVGDDFIASNTVNGDYAYDAADNTAIGSPLTAQLASGTDPTLASSFDIEAVNGGDADGTAGNGVTLNLTSGDTTEAVYDADNDVINITVADGATTADIAAAIDNEGTFITKNVQNGTALFATADLGANDPSLTGGTDATADDVITVTADEASADSDGVTITLNADNSLAAGEAQASLDDDGNIVVAVSSNGAVNVGTISAAIDDLEGFSAEVTATDGDGSYDIDNDTAATTTDLSGGVFGGGLNADLVVQLTGSLGAEVFQFDKGASLDDVIQSINLVADATGIQAEDDGGSLKLTSTSYGSDSLIDVEVISEGEGGTFKSGLSAERATGTDLSATVNGIAANASGNTLSINTSTLDLTMTVEEGVSSDISFDITGGGATFQLGPEVTSTQRASLGIGSVSTGQLGGASGRLYELASGQAKSLTNDISGATEVIDEVINKVTGLRGRLGAFQATTLDSNMVSLNETKANLQEAESSIRDADFAEESAQLTRAQILVQSGTNVLAMANQNPQNVLSLLR</sequence>
<reference evidence="7 8" key="1">
    <citation type="submission" date="2019-02" db="EMBL/GenBank/DDBJ databases">
        <title>Deep-cultivation of Planctomycetes and their phenomic and genomic characterization uncovers novel biology.</title>
        <authorList>
            <person name="Wiegand S."/>
            <person name="Jogler M."/>
            <person name="Boedeker C."/>
            <person name="Pinto D."/>
            <person name="Vollmers J."/>
            <person name="Rivas-Marin E."/>
            <person name="Kohn T."/>
            <person name="Peeters S.H."/>
            <person name="Heuer A."/>
            <person name="Rast P."/>
            <person name="Oberbeckmann S."/>
            <person name="Bunk B."/>
            <person name="Jeske O."/>
            <person name="Meyerdierks A."/>
            <person name="Storesund J.E."/>
            <person name="Kallscheuer N."/>
            <person name="Luecker S."/>
            <person name="Lage O.M."/>
            <person name="Pohl T."/>
            <person name="Merkel B.J."/>
            <person name="Hornburger P."/>
            <person name="Mueller R.-W."/>
            <person name="Bruemmer F."/>
            <person name="Labrenz M."/>
            <person name="Spormann A.M."/>
            <person name="Op Den Camp H."/>
            <person name="Overmann J."/>
            <person name="Amann R."/>
            <person name="Jetten M.S.M."/>
            <person name="Mascher T."/>
            <person name="Medema M.H."/>
            <person name="Devos D.P."/>
            <person name="Kaster A.-K."/>
            <person name="Ovreas L."/>
            <person name="Rohde M."/>
            <person name="Galperin M.Y."/>
            <person name="Jogler C."/>
        </authorList>
    </citation>
    <scope>NUCLEOTIDE SEQUENCE [LARGE SCALE GENOMIC DNA]</scope>
    <source>
        <strain evidence="7 8">Pan14r</strain>
    </source>
</reference>
<dbReference type="AlphaFoldDB" id="A0A5C5Y401"/>
<feature type="domain" description="Flagellin C-terminal" evidence="6">
    <location>
        <begin position="850"/>
        <end position="935"/>
    </location>
</feature>
<dbReference type="InterPro" id="IPR010810">
    <property type="entry name" value="Flagellin_hook_IN_motif"/>
</dbReference>
<comment type="caution">
    <text evidence="7">The sequence shown here is derived from an EMBL/GenBank/DDBJ whole genome shotgun (WGS) entry which is preliminary data.</text>
</comment>
<name>A0A5C5Y401_9PLAN</name>
<organism evidence="7 8">
    <name type="scientific">Crateriforma conspicua</name>
    <dbReference type="NCBI Taxonomy" id="2527996"/>
    <lineage>
        <taxon>Bacteria</taxon>
        <taxon>Pseudomonadati</taxon>
        <taxon>Planctomycetota</taxon>
        <taxon>Planctomycetia</taxon>
        <taxon>Planctomycetales</taxon>
        <taxon>Planctomycetaceae</taxon>
        <taxon>Crateriforma</taxon>
    </lineage>
</organism>
<evidence type="ECO:0000313" key="8">
    <source>
        <dbReference type="Proteomes" id="UP000317238"/>
    </source>
</evidence>
<feature type="domain" description="Flagellin N-terminal" evidence="5">
    <location>
        <begin position="4"/>
        <end position="141"/>
    </location>
</feature>
<dbReference type="PANTHER" id="PTHR42792:SF2">
    <property type="entry name" value="FLAGELLIN"/>
    <property type="match status" value="1"/>
</dbReference>
<evidence type="ECO:0000259" key="5">
    <source>
        <dbReference type="Pfam" id="PF00669"/>
    </source>
</evidence>
<keyword evidence="7" id="KW-0969">Cilium</keyword>
<protein>
    <recommendedName>
        <fullName evidence="4">Flagellin</fullName>
    </recommendedName>
</protein>
<dbReference type="GO" id="GO:0005576">
    <property type="term" value="C:extracellular region"/>
    <property type="evidence" value="ECO:0007669"/>
    <property type="project" value="UniProtKB-SubCell"/>
</dbReference>
<dbReference type="InterPro" id="IPR001029">
    <property type="entry name" value="Flagellin_N"/>
</dbReference>
<accession>A0A5C5Y401</accession>